<organism evidence="2 3">
    <name type="scientific">Cymbomonas tetramitiformis</name>
    <dbReference type="NCBI Taxonomy" id="36881"/>
    <lineage>
        <taxon>Eukaryota</taxon>
        <taxon>Viridiplantae</taxon>
        <taxon>Chlorophyta</taxon>
        <taxon>Pyramimonadophyceae</taxon>
        <taxon>Pyramimonadales</taxon>
        <taxon>Pyramimonadaceae</taxon>
        <taxon>Cymbomonas</taxon>
    </lineage>
</organism>
<name>A0AAE0F3U5_9CHLO</name>
<accession>A0AAE0F3U5</accession>
<evidence type="ECO:0000256" key="1">
    <source>
        <dbReference type="SAM" id="MobiDB-lite"/>
    </source>
</evidence>
<keyword evidence="3" id="KW-1185">Reference proteome</keyword>
<feature type="region of interest" description="Disordered" evidence="1">
    <location>
        <begin position="147"/>
        <end position="176"/>
    </location>
</feature>
<evidence type="ECO:0000313" key="2">
    <source>
        <dbReference type="EMBL" id="KAK3250509.1"/>
    </source>
</evidence>
<proteinExistence type="predicted"/>
<dbReference type="Proteomes" id="UP001190700">
    <property type="component" value="Unassembled WGS sequence"/>
</dbReference>
<dbReference type="AlphaFoldDB" id="A0AAE0F3U5"/>
<dbReference type="EMBL" id="LGRX02026671">
    <property type="protein sequence ID" value="KAK3250509.1"/>
    <property type="molecule type" value="Genomic_DNA"/>
</dbReference>
<reference evidence="2 3" key="1">
    <citation type="journal article" date="2015" name="Genome Biol. Evol.">
        <title>Comparative Genomics of a Bacterivorous Green Alga Reveals Evolutionary Causalities and Consequences of Phago-Mixotrophic Mode of Nutrition.</title>
        <authorList>
            <person name="Burns J.A."/>
            <person name="Paasch A."/>
            <person name="Narechania A."/>
            <person name="Kim E."/>
        </authorList>
    </citation>
    <scope>NUCLEOTIDE SEQUENCE [LARGE SCALE GENOMIC DNA]</scope>
    <source>
        <strain evidence="2 3">PLY_AMNH</strain>
    </source>
</reference>
<gene>
    <name evidence="2" type="ORF">CYMTET_40109</name>
</gene>
<protein>
    <submittedName>
        <fullName evidence="2">Uncharacterized protein</fullName>
    </submittedName>
</protein>
<sequence>MKGDVTVRKGSARYLYDANARGMAEEERRTPFITLGSSLKRWSGWWCWRNRPRQQRKWKCWGIKDNILIEFQRLEEAILEDLPEELEGPTEDLVEVDLLTNCRHVVRGEWQLGEPGDRWEKLRGEAAKERRRALAWATAAQDMQQALRMATQPSPNGSRSSGSGGSSPKRGRHSDDEVQRMVAAAVNVALEERDASGKGGGSVVNVALEERDASGKGGGSGMPVTPPKSLREVSKQSMGKRLNWTWTDCERVILEIRVAAAQQAADLARVKHIFGRKPAGRLEV</sequence>
<evidence type="ECO:0000313" key="3">
    <source>
        <dbReference type="Proteomes" id="UP001190700"/>
    </source>
</evidence>
<comment type="caution">
    <text evidence="2">The sequence shown here is derived from an EMBL/GenBank/DDBJ whole genome shotgun (WGS) entry which is preliminary data.</text>
</comment>